<accession>A0A6S7HFR5</accession>
<keyword evidence="2" id="KW-1185">Reference proteome</keyword>
<gene>
    <name evidence="1" type="ORF">PACLA_8A052951</name>
</gene>
<name>A0A6S7HFR5_PARCT</name>
<evidence type="ECO:0000313" key="2">
    <source>
        <dbReference type="Proteomes" id="UP001152795"/>
    </source>
</evidence>
<dbReference type="Proteomes" id="UP001152795">
    <property type="component" value="Unassembled WGS sequence"/>
</dbReference>
<organism evidence="1 2">
    <name type="scientific">Paramuricea clavata</name>
    <name type="common">Red gorgonian</name>
    <name type="synonym">Violescent sea-whip</name>
    <dbReference type="NCBI Taxonomy" id="317549"/>
    <lineage>
        <taxon>Eukaryota</taxon>
        <taxon>Metazoa</taxon>
        <taxon>Cnidaria</taxon>
        <taxon>Anthozoa</taxon>
        <taxon>Octocorallia</taxon>
        <taxon>Malacalcyonacea</taxon>
        <taxon>Plexauridae</taxon>
        <taxon>Paramuricea</taxon>
    </lineage>
</organism>
<dbReference type="OrthoDB" id="7312725at2759"/>
<dbReference type="AlphaFoldDB" id="A0A6S7HFR5"/>
<dbReference type="EMBL" id="CACRXK020004546">
    <property type="protein sequence ID" value="CAB4003129.1"/>
    <property type="molecule type" value="Genomic_DNA"/>
</dbReference>
<proteinExistence type="predicted"/>
<reference evidence="1" key="1">
    <citation type="submission" date="2020-04" db="EMBL/GenBank/DDBJ databases">
        <authorList>
            <person name="Alioto T."/>
            <person name="Alioto T."/>
            <person name="Gomez Garrido J."/>
        </authorList>
    </citation>
    <scope>NUCLEOTIDE SEQUENCE</scope>
    <source>
        <strain evidence="1">A484AB</strain>
    </source>
</reference>
<comment type="caution">
    <text evidence="1">The sequence shown here is derived from an EMBL/GenBank/DDBJ whole genome shotgun (WGS) entry which is preliminary data.</text>
</comment>
<sequence>MVKRSVTCESCIDALVEKDPNNTKFNSLVRQKNHGGLIEASASVYQIFQSTKQCVVRMLHSTGGNLPASSKIVSAISSVVLEEAVKKNSFSSLHDHMFDSSPDN</sequence>
<protein>
    <submittedName>
        <fullName evidence="1">Uncharacterized protein</fullName>
    </submittedName>
</protein>
<evidence type="ECO:0000313" key="1">
    <source>
        <dbReference type="EMBL" id="CAB4003129.1"/>
    </source>
</evidence>